<dbReference type="InterPro" id="IPR019557">
    <property type="entry name" value="AminoTfrase-like_pln_mobile"/>
</dbReference>
<sequence>MAAKNVVDWLLSDAMIDPVTRPMSHGMKLREFILDAGTSISLRHDLPWHDLPSHLYCGMIEVNEMDVDVVALAYIFYLLSTTLFTNHGNDVDLALLPPIQDLDATRQFNWGAAALSYLYYGMGASEERT</sequence>
<gene>
    <name evidence="2" type="ORF">JCGZ_00147</name>
</gene>
<dbReference type="Pfam" id="PF10536">
    <property type="entry name" value="PMD"/>
    <property type="match status" value="1"/>
</dbReference>
<proteinExistence type="predicted"/>
<dbReference type="EMBL" id="KK915201">
    <property type="protein sequence ID" value="KDP23811.1"/>
    <property type="molecule type" value="Genomic_DNA"/>
</dbReference>
<feature type="domain" description="Aminotransferase-like plant mobile" evidence="1">
    <location>
        <begin position="64"/>
        <end position="124"/>
    </location>
</feature>
<name>A0A067JIM9_JATCU</name>
<protein>
    <recommendedName>
        <fullName evidence="1">Aminotransferase-like plant mobile domain-containing protein</fullName>
    </recommendedName>
</protein>
<evidence type="ECO:0000313" key="2">
    <source>
        <dbReference type="EMBL" id="KDP23811.1"/>
    </source>
</evidence>
<reference evidence="2 3" key="1">
    <citation type="journal article" date="2014" name="PLoS ONE">
        <title>Global Analysis of Gene Expression Profiles in Physic Nut (Jatropha curcas L.) Seedlings Exposed to Salt Stress.</title>
        <authorList>
            <person name="Zhang L."/>
            <person name="Zhang C."/>
            <person name="Wu P."/>
            <person name="Chen Y."/>
            <person name="Li M."/>
            <person name="Jiang H."/>
            <person name="Wu G."/>
        </authorList>
    </citation>
    <scope>NUCLEOTIDE SEQUENCE [LARGE SCALE GENOMIC DNA]</scope>
    <source>
        <strain evidence="3">cv. GZQX0401</strain>
        <tissue evidence="2">Young leaves</tissue>
    </source>
</reference>
<evidence type="ECO:0000313" key="3">
    <source>
        <dbReference type="Proteomes" id="UP000027138"/>
    </source>
</evidence>
<dbReference type="AlphaFoldDB" id="A0A067JIM9"/>
<evidence type="ECO:0000259" key="1">
    <source>
        <dbReference type="Pfam" id="PF10536"/>
    </source>
</evidence>
<dbReference type="Proteomes" id="UP000027138">
    <property type="component" value="Unassembled WGS sequence"/>
</dbReference>
<organism evidence="2 3">
    <name type="scientific">Jatropha curcas</name>
    <name type="common">Barbados nut</name>
    <dbReference type="NCBI Taxonomy" id="180498"/>
    <lineage>
        <taxon>Eukaryota</taxon>
        <taxon>Viridiplantae</taxon>
        <taxon>Streptophyta</taxon>
        <taxon>Embryophyta</taxon>
        <taxon>Tracheophyta</taxon>
        <taxon>Spermatophyta</taxon>
        <taxon>Magnoliopsida</taxon>
        <taxon>eudicotyledons</taxon>
        <taxon>Gunneridae</taxon>
        <taxon>Pentapetalae</taxon>
        <taxon>rosids</taxon>
        <taxon>fabids</taxon>
        <taxon>Malpighiales</taxon>
        <taxon>Euphorbiaceae</taxon>
        <taxon>Crotonoideae</taxon>
        <taxon>Jatropheae</taxon>
        <taxon>Jatropha</taxon>
    </lineage>
</organism>
<keyword evidence="3" id="KW-1185">Reference proteome</keyword>
<accession>A0A067JIM9</accession>